<dbReference type="Proteomes" id="UP000318296">
    <property type="component" value="Unassembled WGS sequence"/>
</dbReference>
<name>A0A554LCW0_9BACT</name>
<accession>A0A554LCW0</accession>
<dbReference type="Gene3D" id="1.20.120.330">
    <property type="entry name" value="Nucleotidyltransferases domain 2"/>
    <property type="match status" value="1"/>
</dbReference>
<evidence type="ECO:0000313" key="2">
    <source>
        <dbReference type="EMBL" id="TSC90733.1"/>
    </source>
</evidence>
<dbReference type="SUPFAM" id="SSF81593">
    <property type="entry name" value="Nucleotidyltransferase substrate binding subunit/domain"/>
    <property type="match status" value="1"/>
</dbReference>
<dbReference type="EMBL" id="VMGH01000064">
    <property type="protein sequence ID" value="TSC90733.1"/>
    <property type="molecule type" value="Genomic_DNA"/>
</dbReference>
<dbReference type="InterPro" id="IPR007842">
    <property type="entry name" value="HEPN_dom"/>
</dbReference>
<evidence type="ECO:0000259" key="1">
    <source>
        <dbReference type="PROSITE" id="PS50910"/>
    </source>
</evidence>
<gene>
    <name evidence="2" type="ORF">CEN92_410</name>
</gene>
<evidence type="ECO:0000313" key="3">
    <source>
        <dbReference type="Proteomes" id="UP000318296"/>
    </source>
</evidence>
<comment type="caution">
    <text evidence="2">The sequence shown here is derived from an EMBL/GenBank/DDBJ whole genome shotgun (WGS) entry which is preliminary data.</text>
</comment>
<dbReference type="AlphaFoldDB" id="A0A554LCW0"/>
<proteinExistence type="predicted"/>
<dbReference type="SMART" id="SM00748">
    <property type="entry name" value="HEPN"/>
    <property type="match status" value="1"/>
</dbReference>
<dbReference type="Pfam" id="PF05168">
    <property type="entry name" value="HEPN"/>
    <property type="match status" value="1"/>
</dbReference>
<feature type="domain" description="HEPN" evidence="1">
    <location>
        <begin position="15"/>
        <end position="121"/>
    </location>
</feature>
<reference evidence="2 3" key="1">
    <citation type="submission" date="2017-07" db="EMBL/GenBank/DDBJ databases">
        <title>Mechanisms for carbon and nitrogen cycling indicate functional differentiation within the Candidate Phyla Radiation.</title>
        <authorList>
            <person name="Danczak R.E."/>
            <person name="Johnston M.D."/>
            <person name="Kenah C."/>
            <person name="Slattery M."/>
            <person name="Wrighton K.C."/>
            <person name="Wilkins M.J."/>
        </authorList>
    </citation>
    <scope>NUCLEOTIDE SEQUENCE [LARGE SCALE GENOMIC DNA]</scope>
    <source>
        <strain evidence="2">Licking1014_96</strain>
    </source>
</reference>
<sequence length="131" mass="15466">MQDKSNKIWLEWLEKADEDELNIQSILKHKDGTPNLVCFLAQQMAEKCLKSLLVFYSHDYPKTHDLKRIATLIEPSAPGIFDLDQEFTKLNKCYIITRYPGEIPEFSWQDAEENYQAAREIKEFVLEKIKR</sequence>
<organism evidence="2 3">
    <name type="scientific">Candidatus Berkelbacteria bacterium Licking1014_96</name>
    <dbReference type="NCBI Taxonomy" id="2017149"/>
    <lineage>
        <taxon>Bacteria</taxon>
        <taxon>Candidatus Berkelbacteria</taxon>
    </lineage>
</organism>
<protein>
    <submittedName>
        <fullName evidence="2">HEPN domain-containing protein</fullName>
    </submittedName>
</protein>
<dbReference type="PROSITE" id="PS50910">
    <property type="entry name" value="HEPN"/>
    <property type="match status" value="1"/>
</dbReference>